<dbReference type="AlphaFoldDB" id="A0AAV1P075"/>
<keyword evidence="3" id="KW-0527">Neuropeptide</keyword>
<proteinExistence type="predicted"/>
<name>A0AAV1P075_SCOSC</name>
<evidence type="ECO:0000256" key="2">
    <source>
        <dbReference type="ARBA" id="ARBA00022729"/>
    </source>
</evidence>
<reference evidence="5 6" key="1">
    <citation type="submission" date="2024-01" db="EMBL/GenBank/DDBJ databases">
        <authorList>
            <person name="Alioto T."/>
            <person name="Alioto T."/>
            <person name="Gomez Garrido J."/>
        </authorList>
    </citation>
    <scope>NUCLEOTIDE SEQUENCE [LARGE SCALE GENOMIC DNA]</scope>
</reference>
<dbReference type="PANTHER" id="PTHR12091:SF0">
    <property type="entry name" value="PRO-MCH"/>
    <property type="match status" value="1"/>
</dbReference>
<evidence type="ECO:0000256" key="1">
    <source>
        <dbReference type="ARBA" id="ARBA00002122"/>
    </source>
</evidence>
<dbReference type="GO" id="GO:0007268">
    <property type="term" value="P:chemical synaptic transmission"/>
    <property type="evidence" value="ECO:0007669"/>
    <property type="project" value="InterPro"/>
</dbReference>
<evidence type="ECO:0000256" key="3">
    <source>
        <dbReference type="ARBA" id="ARBA00023320"/>
    </source>
</evidence>
<gene>
    <name evidence="5" type="ORF">FSCOSCO3_A007601</name>
</gene>
<feature type="signal peptide" evidence="4">
    <location>
        <begin position="1"/>
        <end position="24"/>
    </location>
</feature>
<dbReference type="PANTHER" id="PTHR12091">
    <property type="entry name" value="MELANIN-CONCENTRATING HORMONE"/>
    <property type="match status" value="1"/>
</dbReference>
<feature type="chain" id="PRO_5043976524" evidence="4">
    <location>
        <begin position="25"/>
        <end position="134"/>
    </location>
</feature>
<keyword evidence="2 4" id="KW-0732">Signal</keyword>
<evidence type="ECO:0000256" key="4">
    <source>
        <dbReference type="SAM" id="SignalP"/>
    </source>
</evidence>
<dbReference type="GO" id="GO:0045202">
    <property type="term" value="C:synapse"/>
    <property type="evidence" value="ECO:0007669"/>
    <property type="project" value="GOC"/>
</dbReference>
<dbReference type="GO" id="GO:0007218">
    <property type="term" value="P:neuropeptide signaling pathway"/>
    <property type="evidence" value="ECO:0007669"/>
    <property type="project" value="UniProtKB-KW"/>
</dbReference>
<keyword evidence="6" id="KW-1185">Reference proteome</keyword>
<dbReference type="GO" id="GO:0030354">
    <property type="term" value="F:melanin-concentrating hormone activity"/>
    <property type="evidence" value="ECO:0007669"/>
    <property type="project" value="InterPro"/>
</dbReference>
<sequence>MRQSLMSVIFAAALLFECYALSVALPMGKTEDTSLEQDTFTSLLSEEGTENSFLNADLAAAGKTRGPRVIVVANPSLWRDLRVLHNGLSLKRRAEDNNQLIDHREAGQDLSIPILRRDTMRCMVGRVYRPCWEV</sequence>
<comment type="function">
    <text evidence="1">Plays a role in skin pigmentation by antagonizing the action of melanotropin alpha. Induces melanin concentration within the melanophores. May participate in the control of the hypothalamo-pituitary adrenal gland axis by inhibiting the release of ACTH.</text>
</comment>
<dbReference type="GO" id="GO:0031777">
    <property type="term" value="F:type 1 melanin-concentrating hormone receptor binding"/>
    <property type="evidence" value="ECO:0007669"/>
    <property type="project" value="TreeGrafter"/>
</dbReference>
<dbReference type="InterPro" id="IPR005456">
    <property type="entry name" value="Prepro-melanin_conc_hormone"/>
</dbReference>
<protein>
    <submittedName>
        <fullName evidence="5">Pro-melanin-concentrating hormone, like</fullName>
    </submittedName>
</protein>
<organism evidence="5 6">
    <name type="scientific">Scomber scombrus</name>
    <name type="common">Atlantic mackerel</name>
    <name type="synonym">Scomber vernalis</name>
    <dbReference type="NCBI Taxonomy" id="13677"/>
    <lineage>
        <taxon>Eukaryota</taxon>
        <taxon>Metazoa</taxon>
        <taxon>Chordata</taxon>
        <taxon>Craniata</taxon>
        <taxon>Vertebrata</taxon>
        <taxon>Euteleostomi</taxon>
        <taxon>Actinopterygii</taxon>
        <taxon>Neopterygii</taxon>
        <taxon>Teleostei</taxon>
        <taxon>Neoteleostei</taxon>
        <taxon>Acanthomorphata</taxon>
        <taxon>Pelagiaria</taxon>
        <taxon>Scombriformes</taxon>
        <taxon>Scombridae</taxon>
        <taxon>Scomber</taxon>
    </lineage>
</organism>
<dbReference type="Proteomes" id="UP001314229">
    <property type="component" value="Unassembled WGS sequence"/>
</dbReference>
<accession>A0AAV1P075</accession>
<dbReference type="PRINTS" id="PR01641">
    <property type="entry name" value="PROMCHFAMILY"/>
</dbReference>
<dbReference type="Pfam" id="PF05824">
    <property type="entry name" value="Pro-MCH"/>
    <property type="match status" value="1"/>
</dbReference>
<evidence type="ECO:0000313" key="5">
    <source>
        <dbReference type="EMBL" id="CAK6965130.1"/>
    </source>
</evidence>
<comment type="caution">
    <text evidence="5">The sequence shown here is derived from an EMBL/GenBank/DDBJ whole genome shotgun (WGS) entry which is preliminary data.</text>
</comment>
<dbReference type="EMBL" id="CAWUFR010000079">
    <property type="protein sequence ID" value="CAK6965130.1"/>
    <property type="molecule type" value="Genomic_DNA"/>
</dbReference>
<evidence type="ECO:0000313" key="6">
    <source>
        <dbReference type="Proteomes" id="UP001314229"/>
    </source>
</evidence>